<proteinExistence type="predicted"/>
<evidence type="ECO:0000313" key="1">
    <source>
        <dbReference type="EMBL" id="MXU87584.1"/>
    </source>
</evidence>
<dbReference type="EMBL" id="GIFC01005501">
    <property type="protein sequence ID" value="MXU87584.1"/>
    <property type="molecule type" value="Transcribed_RNA"/>
</dbReference>
<dbReference type="AlphaFoldDB" id="A0A6B0UDZ3"/>
<sequence>MRLLALVYVFYLIVCAFLQSKRTPTCFINIYIFNLFLRSVVYASAKDAWQHCSISSERLGWRVGPPDRGARFEVKTGSHLQRCILGPDYDQYASVKS</sequence>
<accession>A0A6B0UDZ3</accession>
<reference evidence="1" key="1">
    <citation type="submission" date="2019-12" db="EMBL/GenBank/DDBJ databases">
        <title>An insight into the sialome of adult female Ixodes ricinus ticks feeding for 6 days.</title>
        <authorList>
            <person name="Perner J."/>
            <person name="Ribeiro J.M.C."/>
        </authorList>
    </citation>
    <scope>NUCLEOTIDE SEQUENCE</scope>
    <source>
        <strain evidence="1">Semi-engorged</strain>
        <tissue evidence="1">Salivary glands</tissue>
    </source>
</reference>
<name>A0A6B0UDZ3_IXORI</name>
<protein>
    <submittedName>
        <fullName evidence="1">Putative secreted protein</fullName>
    </submittedName>
</protein>
<organism evidence="1">
    <name type="scientific">Ixodes ricinus</name>
    <name type="common">Common tick</name>
    <name type="synonym">Acarus ricinus</name>
    <dbReference type="NCBI Taxonomy" id="34613"/>
    <lineage>
        <taxon>Eukaryota</taxon>
        <taxon>Metazoa</taxon>
        <taxon>Ecdysozoa</taxon>
        <taxon>Arthropoda</taxon>
        <taxon>Chelicerata</taxon>
        <taxon>Arachnida</taxon>
        <taxon>Acari</taxon>
        <taxon>Parasitiformes</taxon>
        <taxon>Ixodida</taxon>
        <taxon>Ixodoidea</taxon>
        <taxon>Ixodidae</taxon>
        <taxon>Ixodinae</taxon>
        <taxon>Ixodes</taxon>
    </lineage>
</organism>